<dbReference type="CDD" id="cd00090">
    <property type="entry name" value="HTH_ARSR"/>
    <property type="match status" value="1"/>
</dbReference>
<dbReference type="SUPFAM" id="SSF46785">
    <property type="entry name" value="Winged helix' DNA-binding domain"/>
    <property type="match status" value="1"/>
</dbReference>
<sequence length="118" mass="12858">MIVILQYTTMGLTRSEIFTAEQNQLSTLLKAIAHPARIAILQRIILSNTCICGDLVTELGLAQATISQHLKELKTAGIIQGTIEGVSVCYCINPKTWKLLEEQLGGFLGSYKGETTCC</sequence>
<dbReference type="Gene3D" id="1.10.10.10">
    <property type="entry name" value="Winged helix-like DNA-binding domain superfamily/Winged helix DNA-binding domain"/>
    <property type="match status" value="1"/>
</dbReference>
<dbReference type="NCBIfam" id="NF033788">
    <property type="entry name" value="HTH_metalloreg"/>
    <property type="match status" value="1"/>
</dbReference>
<comment type="caution">
    <text evidence="5">The sequence shown here is derived from an EMBL/GenBank/DDBJ whole genome shotgun (WGS) entry which is preliminary data.</text>
</comment>
<reference evidence="5 6" key="1">
    <citation type="submission" date="2019-03" db="EMBL/GenBank/DDBJ databases">
        <title>Genomic Encyclopedia of Archaeal and Bacterial Type Strains, Phase II (KMG-II): from individual species to whole genera.</title>
        <authorList>
            <person name="Goeker M."/>
        </authorList>
    </citation>
    <scope>NUCLEOTIDE SEQUENCE [LARGE SCALE GENOMIC DNA]</scope>
    <source>
        <strain evidence="5 6">DSM 19035</strain>
    </source>
</reference>
<dbReference type="PROSITE" id="PS50987">
    <property type="entry name" value="HTH_ARSR_2"/>
    <property type="match status" value="1"/>
</dbReference>
<evidence type="ECO:0000256" key="2">
    <source>
        <dbReference type="ARBA" id="ARBA00023125"/>
    </source>
</evidence>
<protein>
    <submittedName>
        <fullName evidence="5">ArsR family transcriptional regulator</fullName>
    </submittedName>
</protein>
<dbReference type="GO" id="GO:0003700">
    <property type="term" value="F:DNA-binding transcription factor activity"/>
    <property type="evidence" value="ECO:0007669"/>
    <property type="project" value="InterPro"/>
</dbReference>
<evidence type="ECO:0000256" key="1">
    <source>
        <dbReference type="ARBA" id="ARBA00023015"/>
    </source>
</evidence>
<dbReference type="GO" id="GO:0003677">
    <property type="term" value="F:DNA binding"/>
    <property type="evidence" value="ECO:0007669"/>
    <property type="project" value="UniProtKB-KW"/>
</dbReference>
<evidence type="ECO:0000256" key="3">
    <source>
        <dbReference type="ARBA" id="ARBA00023163"/>
    </source>
</evidence>
<feature type="domain" description="HTH arsR-type" evidence="4">
    <location>
        <begin position="17"/>
        <end position="112"/>
    </location>
</feature>
<dbReference type="SMART" id="SM00418">
    <property type="entry name" value="HTH_ARSR"/>
    <property type="match status" value="1"/>
</dbReference>
<gene>
    <name evidence="5" type="ORF">ATK78_0388</name>
</gene>
<dbReference type="PANTHER" id="PTHR33154:SF15">
    <property type="entry name" value="REGULATORY PROTEIN ARSR"/>
    <property type="match status" value="1"/>
</dbReference>
<dbReference type="InterPro" id="IPR051081">
    <property type="entry name" value="HTH_MetalResp_TranReg"/>
</dbReference>
<dbReference type="EMBL" id="SNYC01000003">
    <property type="protein sequence ID" value="TDQ11270.1"/>
    <property type="molecule type" value="Genomic_DNA"/>
</dbReference>
<dbReference type="InterPro" id="IPR011991">
    <property type="entry name" value="ArsR-like_HTH"/>
</dbReference>
<dbReference type="AlphaFoldDB" id="A0A4R6T1B2"/>
<keyword evidence="6" id="KW-1185">Reference proteome</keyword>
<proteinExistence type="predicted"/>
<keyword evidence="2" id="KW-0238">DNA-binding</keyword>
<dbReference type="Proteomes" id="UP000295620">
    <property type="component" value="Unassembled WGS sequence"/>
</dbReference>
<evidence type="ECO:0000259" key="4">
    <source>
        <dbReference type="PROSITE" id="PS50987"/>
    </source>
</evidence>
<dbReference type="PANTHER" id="PTHR33154">
    <property type="entry name" value="TRANSCRIPTIONAL REGULATOR, ARSR FAMILY"/>
    <property type="match status" value="1"/>
</dbReference>
<keyword evidence="1" id="KW-0805">Transcription regulation</keyword>
<dbReference type="InterPro" id="IPR036390">
    <property type="entry name" value="WH_DNA-bd_sf"/>
</dbReference>
<accession>A0A4R6T1B2</accession>
<dbReference type="Pfam" id="PF01022">
    <property type="entry name" value="HTH_5"/>
    <property type="match status" value="1"/>
</dbReference>
<evidence type="ECO:0000313" key="5">
    <source>
        <dbReference type="EMBL" id="TDQ11270.1"/>
    </source>
</evidence>
<name>A0A4R6T1B2_9SPHI</name>
<keyword evidence="3" id="KW-0804">Transcription</keyword>
<organism evidence="5 6">
    <name type="scientific">Pedobacter metabolipauper</name>
    <dbReference type="NCBI Taxonomy" id="425513"/>
    <lineage>
        <taxon>Bacteria</taxon>
        <taxon>Pseudomonadati</taxon>
        <taxon>Bacteroidota</taxon>
        <taxon>Sphingobacteriia</taxon>
        <taxon>Sphingobacteriales</taxon>
        <taxon>Sphingobacteriaceae</taxon>
        <taxon>Pedobacter</taxon>
    </lineage>
</organism>
<dbReference type="PRINTS" id="PR00778">
    <property type="entry name" value="HTHARSR"/>
</dbReference>
<dbReference type="InterPro" id="IPR036388">
    <property type="entry name" value="WH-like_DNA-bd_sf"/>
</dbReference>
<dbReference type="InterPro" id="IPR001845">
    <property type="entry name" value="HTH_ArsR_DNA-bd_dom"/>
</dbReference>
<evidence type="ECO:0000313" key="6">
    <source>
        <dbReference type="Proteomes" id="UP000295620"/>
    </source>
</evidence>